<evidence type="ECO:0000256" key="2">
    <source>
        <dbReference type="PIRSR" id="PIRSR620023-2"/>
    </source>
</evidence>
<proteinExistence type="predicted"/>
<dbReference type="EC" id="3.6.1.57" evidence="4"/>
<accession>A0A4R1BB04</accession>
<dbReference type="NCBIfam" id="TIGR03590">
    <property type="entry name" value="PseG"/>
    <property type="match status" value="1"/>
</dbReference>
<keyword evidence="4" id="KW-0378">Hydrolase</keyword>
<feature type="binding site" evidence="2">
    <location>
        <position position="152"/>
    </location>
    <ligand>
        <name>substrate</name>
    </ligand>
</feature>
<feature type="domain" description="N-acetyltransferase" evidence="3">
    <location>
        <begin position="332"/>
        <end position="482"/>
    </location>
</feature>
<dbReference type="Gene3D" id="3.40.50.2000">
    <property type="entry name" value="Glycogen Phosphorylase B"/>
    <property type="match status" value="1"/>
</dbReference>
<dbReference type="RefSeq" id="WP_131449045.1">
    <property type="nucleotide sequence ID" value="NZ_SJZI01000042.1"/>
</dbReference>
<evidence type="ECO:0000256" key="1">
    <source>
        <dbReference type="PIRSR" id="PIRSR620023-1"/>
    </source>
</evidence>
<dbReference type="GO" id="GO:0016787">
    <property type="term" value="F:hydrolase activity"/>
    <property type="evidence" value="ECO:0007669"/>
    <property type="project" value="UniProtKB-KW"/>
</dbReference>
<feature type="binding site" evidence="2">
    <location>
        <position position="256"/>
    </location>
    <ligand>
        <name>substrate</name>
    </ligand>
</feature>
<dbReference type="Gene3D" id="3.40.630.30">
    <property type="match status" value="1"/>
</dbReference>
<dbReference type="InterPro" id="IPR020023">
    <property type="entry name" value="PseG"/>
</dbReference>
<organism evidence="4 5">
    <name type="scientific">Flaviaesturariibacter flavus</name>
    <dbReference type="NCBI Taxonomy" id="2502780"/>
    <lineage>
        <taxon>Bacteria</taxon>
        <taxon>Pseudomonadati</taxon>
        <taxon>Bacteroidota</taxon>
        <taxon>Chitinophagia</taxon>
        <taxon>Chitinophagales</taxon>
        <taxon>Chitinophagaceae</taxon>
        <taxon>Flaviaestuariibacter</taxon>
    </lineage>
</organism>
<dbReference type="GO" id="GO:0016747">
    <property type="term" value="F:acyltransferase activity, transferring groups other than amino-acyl groups"/>
    <property type="evidence" value="ECO:0007669"/>
    <property type="project" value="InterPro"/>
</dbReference>
<dbReference type="InterPro" id="IPR016181">
    <property type="entry name" value="Acyl_CoA_acyltransferase"/>
</dbReference>
<reference evidence="4 5" key="1">
    <citation type="submission" date="2019-03" db="EMBL/GenBank/DDBJ databases">
        <authorList>
            <person name="Kim M.K.M."/>
        </authorList>
    </citation>
    <scope>NUCLEOTIDE SEQUENCE [LARGE SCALE GENOMIC DNA]</scope>
    <source>
        <strain evidence="4 5">17J68-12</strain>
    </source>
</reference>
<evidence type="ECO:0000313" key="5">
    <source>
        <dbReference type="Proteomes" id="UP000295334"/>
    </source>
</evidence>
<dbReference type="InterPro" id="IPR000182">
    <property type="entry name" value="GNAT_dom"/>
</dbReference>
<comment type="caution">
    <text evidence="4">The sequence shown here is derived from an EMBL/GenBank/DDBJ whole genome shotgun (WGS) entry which is preliminary data.</text>
</comment>
<dbReference type="OrthoDB" id="6290225at2"/>
<name>A0A4R1BB04_9BACT</name>
<dbReference type="Proteomes" id="UP000295334">
    <property type="component" value="Unassembled WGS sequence"/>
</dbReference>
<feature type="active site" description="Proton acceptor" evidence="1">
    <location>
        <position position="20"/>
    </location>
</feature>
<dbReference type="Gene3D" id="3.40.50.11190">
    <property type="match status" value="1"/>
</dbReference>
<protein>
    <submittedName>
        <fullName evidence="4">UDP-2,4-diacetamido-2,4, 6-trideoxy-beta-L-altropyranose hydrolase</fullName>
        <ecNumber evidence="4">3.6.1.57</ecNumber>
    </submittedName>
</protein>
<dbReference type="SUPFAM" id="SSF55729">
    <property type="entry name" value="Acyl-CoA N-acyltransferases (Nat)"/>
    <property type="match status" value="1"/>
</dbReference>
<keyword evidence="5" id="KW-1185">Reference proteome</keyword>
<evidence type="ECO:0000259" key="3">
    <source>
        <dbReference type="PROSITE" id="PS51186"/>
    </source>
</evidence>
<dbReference type="Pfam" id="PF13302">
    <property type="entry name" value="Acetyltransf_3"/>
    <property type="match status" value="1"/>
</dbReference>
<sequence length="483" mass="53360">MNKPTIVFRADGSSSMGLGHLFRSAALADMLQEDFQRILVTRCDQEPVLRNLATCFDRIEVQAPGTPAEDALQLAALATGDAMVVLDGYHFDTDYQQHLVDRQVSFACIDDIHAYRFLAATVINHSGGFTPLDYEAEPTTTFYLGPAYALLRAPFLEAAKTRRQTITDNSCIICFGGADPRNTTLEVLRGAALAAAGFDHMHVVVGAAYPFREELEAFAGARADISLHYSLTPDAMAALMQRCSYAICSPSTVVYEYLSVGGVAFLATTADNQTDVYRYFVGEGLAFPLEKLGKLSDDEISDSLAAGARIFDGGSAARYSKLFRQHFDVRELQVRRANEGDVKTCFDWSNDPEVRQQSYNQAPIPYEDHTRWFAQKLQDPACFFYIFERHGEPVAQIRFQVSGSEAVLGYLAAPGIRSRGLGAALLAAGIGALINDYRRPLRVVGFVKKSNIASQRSFERLAFVKEDTEQYPDSIKYTLNYGI</sequence>
<evidence type="ECO:0000313" key="4">
    <source>
        <dbReference type="EMBL" id="TCJ14176.1"/>
    </source>
</evidence>
<dbReference type="PROSITE" id="PS51186">
    <property type="entry name" value="GNAT"/>
    <property type="match status" value="1"/>
</dbReference>
<dbReference type="EMBL" id="SJZI01000042">
    <property type="protein sequence ID" value="TCJ14176.1"/>
    <property type="molecule type" value="Genomic_DNA"/>
</dbReference>
<gene>
    <name evidence="4" type="primary">pseG</name>
    <name evidence="4" type="ORF">EPD60_09215</name>
</gene>
<dbReference type="AlphaFoldDB" id="A0A4R1BB04"/>